<feature type="chain" id="PRO_5047347595" description="Peptidase M1 membrane alanine aminopeptidase domain-containing protein" evidence="2">
    <location>
        <begin position="23"/>
        <end position="691"/>
    </location>
</feature>
<reference evidence="4 5" key="1">
    <citation type="submission" date="2020-05" db="EMBL/GenBank/DDBJ databases">
        <title>Genomic Encyclopedia of Type Strains, Phase IV (KMG-V): Genome sequencing to study the core and pangenomes of soil and plant-associated prokaryotes.</title>
        <authorList>
            <person name="Whitman W."/>
        </authorList>
    </citation>
    <scope>NUCLEOTIDE SEQUENCE [LARGE SCALE GENOMIC DNA]</scope>
    <source>
        <strain evidence="4 5">9A</strain>
    </source>
</reference>
<accession>A0ABX2FUA7</accession>
<feature type="region of interest" description="Disordered" evidence="1">
    <location>
        <begin position="139"/>
        <end position="160"/>
    </location>
</feature>
<comment type="caution">
    <text evidence="4">The sequence shown here is derived from an EMBL/GenBank/DDBJ whole genome shotgun (WGS) entry which is preliminary data.</text>
</comment>
<feature type="region of interest" description="Disordered" evidence="1">
    <location>
        <begin position="23"/>
        <end position="45"/>
    </location>
</feature>
<dbReference type="Proteomes" id="UP000779507">
    <property type="component" value="Unassembled WGS sequence"/>
</dbReference>
<feature type="signal peptide" evidence="2">
    <location>
        <begin position="1"/>
        <end position="22"/>
    </location>
</feature>
<evidence type="ECO:0000313" key="5">
    <source>
        <dbReference type="Proteomes" id="UP000779507"/>
    </source>
</evidence>
<keyword evidence="2" id="KW-0732">Signal</keyword>
<feature type="compositionally biased region" description="Pro residues" evidence="1">
    <location>
        <begin position="32"/>
        <end position="45"/>
    </location>
</feature>
<name>A0ABX2FUA7_9BACT</name>
<evidence type="ECO:0000259" key="3">
    <source>
        <dbReference type="Pfam" id="PF01433"/>
    </source>
</evidence>
<gene>
    <name evidence="4" type="ORF">HNP98_002823</name>
</gene>
<dbReference type="InterPro" id="IPR027268">
    <property type="entry name" value="Peptidase_M4/M1_CTD_sf"/>
</dbReference>
<dbReference type="EMBL" id="JABSNP010000013">
    <property type="protein sequence ID" value="NRT19985.1"/>
    <property type="molecule type" value="Genomic_DNA"/>
</dbReference>
<protein>
    <recommendedName>
        <fullName evidence="3">Peptidase M1 membrane alanine aminopeptidase domain-containing protein</fullName>
    </recommendedName>
</protein>
<organism evidence="4 5">
    <name type="scientific">Hymenobacter caeli</name>
    <dbReference type="NCBI Taxonomy" id="2735894"/>
    <lineage>
        <taxon>Bacteria</taxon>
        <taxon>Pseudomonadati</taxon>
        <taxon>Bacteroidota</taxon>
        <taxon>Cytophagia</taxon>
        <taxon>Cytophagales</taxon>
        <taxon>Hymenobacteraceae</taxon>
        <taxon>Hymenobacter</taxon>
    </lineage>
</organism>
<sequence length="691" mass="76446">MKKLSFTKLLAAALLLGPLAQAQPAQPARTTQPPPARQIPLPQPPANLPPYNARVLFSPDYLNQVGPATRTAGGQPAASYWQNAADYQIAASLDEKAARVSATVAITYTNNSPDALPFVWLQLDQNLFRSDSRGSAVTPVAGGRFGNGGARNGNSARNFPGGDSLQTVSIELHGKKVKANYRVSDTRMQIILPEAMKPHGDKLKISIAYGFNIPEYGSDRLGRLQTKNGEVFEVAQWYPRMAVYDDVEGWNTLPYLTAEFYLEYGNFDYTINVPASFLVGGSGELVNGAEVLTGAQQRRLAQAATSDKTVLVRGPEEVTQAGSRPGGKNGRLTWHFKCQRARDVAWAASAAFAWDAAKMNLPSGRKSLAMSLYPAEAAGDSAWSRSTEYVKKSIEFNSKQWYEFTYPAATNVAGIVGGMEYPGIVFCGAKAKKGGLWGVTDHEFGHNWFPMIVGSNERKYPWMDEGFNTFINLLSTKAFNNGEYRDLADVEGRTAPFAVYGLLAPDADVPYTVPDVTQARNLGFAAYSKTGYGLYLLRQEILGPERFDYAFRSYIQRWAFKHPTPRDFFRTMNNVAGEDLTWFYHEWFFENWLLDQAVTTVTYVNQDPAKGALITIENRGQAAMPVTAEVKETNGKTTTVHLPVEIWQRGGTWTFRYNSTTPLTQVTLNPTNILPDVNRGNNVWRAQSMTE</sequence>
<dbReference type="InterPro" id="IPR034015">
    <property type="entry name" value="M1_LTA4H"/>
</dbReference>
<dbReference type="Pfam" id="PF01433">
    <property type="entry name" value="Peptidase_M1"/>
    <property type="match status" value="1"/>
</dbReference>
<dbReference type="CDD" id="cd09604">
    <property type="entry name" value="M1_APN_like"/>
    <property type="match status" value="1"/>
</dbReference>
<dbReference type="InterPro" id="IPR014782">
    <property type="entry name" value="Peptidase_M1_dom"/>
</dbReference>
<keyword evidence="5" id="KW-1185">Reference proteome</keyword>
<evidence type="ECO:0000313" key="4">
    <source>
        <dbReference type="EMBL" id="NRT19985.1"/>
    </source>
</evidence>
<proteinExistence type="predicted"/>
<evidence type="ECO:0000256" key="2">
    <source>
        <dbReference type="SAM" id="SignalP"/>
    </source>
</evidence>
<dbReference type="PANTHER" id="PTHR45726">
    <property type="entry name" value="LEUKOTRIENE A-4 HYDROLASE"/>
    <property type="match status" value="1"/>
</dbReference>
<dbReference type="Gene3D" id="1.10.390.10">
    <property type="entry name" value="Neutral Protease Domain 2"/>
    <property type="match status" value="1"/>
</dbReference>
<feature type="domain" description="Peptidase M1 membrane alanine aminopeptidase" evidence="3">
    <location>
        <begin position="437"/>
        <end position="587"/>
    </location>
</feature>
<dbReference type="PANTHER" id="PTHR45726:SF3">
    <property type="entry name" value="LEUKOTRIENE A-4 HYDROLASE"/>
    <property type="match status" value="1"/>
</dbReference>
<evidence type="ECO:0000256" key="1">
    <source>
        <dbReference type="SAM" id="MobiDB-lite"/>
    </source>
</evidence>
<dbReference type="SUPFAM" id="SSF55486">
    <property type="entry name" value="Metalloproteases ('zincins'), catalytic domain"/>
    <property type="match status" value="1"/>
</dbReference>
<dbReference type="RefSeq" id="WP_173810696.1">
    <property type="nucleotide sequence ID" value="NZ_JABSNP010000013.1"/>
</dbReference>